<feature type="binding site" evidence="6">
    <location>
        <position position="59"/>
    </location>
    <ligand>
        <name>substrate</name>
    </ligand>
</feature>
<feature type="binding site" evidence="6">
    <location>
        <position position="110"/>
    </location>
    <ligand>
        <name>substrate</name>
    </ligand>
</feature>
<dbReference type="Gene3D" id="3.40.710.10">
    <property type="entry name" value="DD-peptidase/beta-lactamase superfamily"/>
    <property type="match status" value="1"/>
</dbReference>
<dbReference type="InterPro" id="IPR015868">
    <property type="entry name" value="Glutaminase"/>
</dbReference>
<dbReference type="NCBIfam" id="TIGR03814">
    <property type="entry name" value="Gln_ase"/>
    <property type="match status" value="1"/>
</dbReference>
<evidence type="ECO:0000313" key="7">
    <source>
        <dbReference type="EMBL" id="WPU66806.1"/>
    </source>
</evidence>
<evidence type="ECO:0000256" key="3">
    <source>
        <dbReference type="ARBA" id="ARBA00012918"/>
    </source>
</evidence>
<comment type="catalytic activity">
    <reaction evidence="5 6">
        <text>L-glutamine + H2O = L-glutamate + NH4(+)</text>
        <dbReference type="Rhea" id="RHEA:15889"/>
        <dbReference type="ChEBI" id="CHEBI:15377"/>
        <dbReference type="ChEBI" id="CHEBI:28938"/>
        <dbReference type="ChEBI" id="CHEBI:29985"/>
        <dbReference type="ChEBI" id="CHEBI:58359"/>
        <dbReference type="EC" id="3.5.1.2"/>
    </reaction>
</comment>
<evidence type="ECO:0000256" key="2">
    <source>
        <dbReference type="ARBA" id="ARBA00011881"/>
    </source>
</evidence>
<dbReference type="GO" id="GO:0006537">
    <property type="term" value="P:glutamate biosynthetic process"/>
    <property type="evidence" value="ECO:0007669"/>
    <property type="project" value="TreeGrafter"/>
</dbReference>
<organism evidence="7 8">
    <name type="scientific">Peredibacter starrii</name>
    <dbReference type="NCBI Taxonomy" id="28202"/>
    <lineage>
        <taxon>Bacteria</taxon>
        <taxon>Pseudomonadati</taxon>
        <taxon>Bdellovibrionota</taxon>
        <taxon>Bacteriovoracia</taxon>
        <taxon>Bacteriovoracales</taxon>
        <taxon>Bacteriovoracaceae</taxon>
        <taxon>Peredibacter</taxon>
    </lineage>
</organism>
<evidence type="ECO:0000256" key="4">
    <source>
        <dbReference type="ARBA" id="ARBA00022801"/>
    </source>
</evidence>
<gene>
    <name evidence="6 7" type="primary">glsA</name>
    <name evidence="7" type="ORF">SOO65_08600</name>
</gene>
<feature type="binding site" evidence="6">
    <location>
        <position position="255"/>
    </location>
    <ligand>
        <name>substrate</name>
    </ligand>
</feature>
<dbReference type="EMBL" id="CP139487">
    <property type="protein sequence ID" value="WPU66806.1"/>
    <property type="molecule type" value="Genomic_DNA"/>
</dbReference>
<feature type="binding site" evidence="6">
    <location>
        <position position="154"/>
    </location>
    <ligand>
        <name>substrate</name>
    </ligand>
</feature>
<dbReference type="InterPro" id="IPR012338">
    <property type="entry name" value="Beta-lactam/transpept-like"/>
</dbReference>
<comment type="similarity">
    <text evidence="1 6">Belongs to the glutaminase family.</text>
</comment>
<dbReference type="GO" id="GO:0004359">
    <property type="term" value="F:glutaminase activity"/>
    <property type="evidence" value="ECO:0007669"/>
    <property type="project" value="UniProtKB-UniRule"/>
</dbReference>
<name>A0AAX4HUB2_9BACT</name>
<keyword evidence="4 6" id="KW-0378">Hydrolase</keyword>
<dbReference type="RefSeq" id="WP_321399377.1">
    <property type="nucleotide sequence ID" value="NZ_CP139487.1"/>
</dbReference>
<dbReference type="KEGG" id="psti:SOO65_08600"/>
<sequence>MKILEELYHRHLSCTEGHPATYIPELAKANVKNFAIVIATVDGEIFKVGDHDVEFSMQSTSKPFSYGMVLQEMGRDFVMSKVGVEPTGEAFNSIVELEKNTHKPYNPMINSGAIAISSYIKGQSFEGRVQSMTKAFSQFAGHDLRIDDVIFESEKTTAHRNRSIAHLLRHFGVIDGKIEESLDLYFKQCSFMVNTVDLAVMASTLANKGIHPKTKVRALSEDYTGDVLSLMFTCGMYDTSGKWAYSVGIPAKSGVSGAIFGVIPGKMGIAVYSPPINEHGHSVRGMRVFQDLSKELNLSIFRK</sequence>
<evidence type="ECO:0000256" key="1">
    <source>
        <dbReference type="ARBA" id="ARBA00011076"/>
    </source>
</evidence>
<evidence type="ECO:0000256" key="5">
    <source>
        <dbReference type="ARBA" id="ARBA00049534"/>
    </source>
</evidence>
<dbReference type="PANTHER" id="PTHR12544">
    <property type="entry name" value="GLUTAMINASE"/>
    <property type="match status" value="1"/>
</dbReference>
<dbReference type="Proteomes" id="UP001324634">
    <property type="component" value="Chromosome"/>
</dbReference>
<protein>
    <recommendedName>
        <fullName evidence="3 6">Glutaminase</fullName>
        <ecNumber evidence="3 6">3.5.1.2</ecNumber>
    </recommendedName>
</protein>
<evidence type="ECO:0000313" key="8">
    <source>
        <dbReference type="Proteomes" id="UP001324634"/>
    </source>
</evidence>
<feature type="binding site" evidence="6">
    <location>
        <position position="237"/>
    </location>
    <ligand>
        <name>substrate</name>
    </ligand>
</feature>
<dbReference type="HAMAP" id="MF_00313">
    <property type="entry name" value="Glutaminase"/>
    <property type="match status" value="1"/>
</dbReference>
<dbReference type="Pfam" id="PF04960">
    <property type="entry name" value="Glutaminase"/>
    <property type="match status" value="1"/>
</dbReference>
<dbReference type="PANTHER" id="PTHR12544:SF29">
    <property type="entry name" value="GLUTAMINASE"/>
    <property type="match status" value="1"/>
</dbReference>
<dbReference type="GO" id="GO:0006543">
    <property type="term" value="P:L-glutamine catabolic process"/>
    <property type="evidence" value="ECO:0007669"/>
    <property type="project" value="TreeGrafter"/>
</dbReference>
<keyword evidence="6" id="KW-0007">Acetylation</keyword>
<comment type="subunit">
    <text evidence="2 6">Homotetramer.</text>
</comment>
<evidence type="ECO:0000256" key="6">
    <source>
        <dbReference type="HAMAP-Rule" id="MF_00313"/>
    </source>
</evidence>
<feature type="binding site" evidence="6">
    <location>
        <position position="161"/>
    </location>
    <ligand>
        <name>substrate</name>
    </ligand>
</feature>
<proteinExistence type="inferred from homology"/>
<dbReference type="SUPFAM" id="SSF56601">
    <property type="entry name" value="beta-lactamase/transpeptidase-like"/>
    <property type="match status" value="1"/>
</dbReference>
<dbReference type="AlphaFoldDB" id="A0AAX4HUB2"/>
<dbReference type="EC" id="3.5.1.2" evidence="3 6"/>
<keyword evidence="8" id="KW-1185">Reference proteome</keyword>
<accession>A0AAX4HUB2</accession>
<feature type="binding site" evidence="6">
    <location>
        <position position="185"/>
    </location>
    <ligand>
        <name>substrate</name>
    </ligand>
</feature>
<dbReference type="FunFam" id="3.40.710.10:FF:000005">
    <property type="entry name" value="Glutaminase"/>
    <property type="match status" value="1"/>
</dbReference>
<reference evidence="7 8" key="1">
    <citation type="submission" date="2023-11" db="EMBL/GenBank/DDBJ databases">
        <title>Peredibacter starrii A3.12.</title>
        <authorList>
            <person name="Mitchell R.J."/>
        </authorList>
    </citation>
    <scope>NUCLEOTIDE SEQUENCE [LARGE SCALE GENOMIC DNA]</scope>
    <source>
        <strain evidence="7 8">A3.12</strain>
    </source>
</reference>